<feature type="transmembrane region" description="Helical" evidence="2">
    <location>
        <begin position="204"/>
        <end position="223"/>
    </location>
</feature>
<dbReference type="AlphaFoldDB" id="A0AB34L2Y1"/>
<feature type="region of interest" description="Disordered" evidence="1">
    <location>
        <begin position="469"/>
        <end position="508"/>
    </location>
</feature>
<feature type="transmembrane region" description="Helical" evidence="2">
    <location>
        <begin position="155"/>
        <end position="174"/>
    </location>
</feature>
<dbReference type="InterPro" id="IPR036305">
    <property type="entry name" value="RGS_sf"/>
</dbReference>
<keyword evidence="2" id="KW-1133">Transmembrane helix</keyword>
<accession>A0AB34L2Y1</accession>
<keyword evidence="2" id="KW-0812">Transmembrane</keyword>
<keyword evidence="2" id="KW-0472">Membrane</keyword>
<proteinExistence type="predicted"/>
<evidence type="ECO:0000313" key="4">
    <source>
        <dbReference type="Proteomes" id="UP000803884"/>
    </source>
</evidence>
<dbReference type="GeneID" id="96001957"/>
<evidence type="ECO:0000256" key="1">
    <source>
        <dbReference type="SAM" id="MobiDB-lite"/>
    </source>
</evidence>
<evidence type="ECO:0008006" key="5">
    <source>
        <dbReference type="Google" id="ProtNLM"/>
    </source>
</evidence>
<feature type="compositionally biased region" description="Low complexity" evidence="1">
    <location>
        <begin position="490"/>
        <end position="505"/>
    </location>
</feature>
<name>A0AB34L2Y1_9PEZI</name>
<reference evidence="3 4" key="1">
    <citation type="journal article" date="2020" name="Microbiol. Resour. Announc.">
        <title>Draft Genome Sequence of a Cladosporium Species Isolated from the Mesophotic Ascidian Didemnum maculosum.</title>
        <authorList>
            <person name="Gioti A."/>
            <person name="Siaperas R."/>
            <person name="Nikolaivits E."/>
            <person name="Le Goff G."/>
            <person name="Ouazzani J."/>
            <person name="Kotoulas G."/>
            <person name="Topakas E."/>
        </authorList>
    </citation>
    <scope>NUCLEOTIDE SEQUENCE [LARGE SCALE GENOMIC DNA]</scope>
    <source>
        <strain evidence="3 4">TM138-S3</strain>
    </source>
</reference>
<protein>
    <recommendedName>
        <fullName evidence="5">RGS domain-containing protein</fullName>
    </recommendedName>
</protein>
<evidence type="ECO:0000313" key="3">
    <source>
        <dbReference type="EMBL" id="KAL1590471.1"/>
    </source>
</evidence>
<dbReference type="EMBL" id="JAAQHG020000002">
    <property type="protein sequence ID" value="KAL1590471.1"/>
    <property type="molecule type" value="Genomic_DNA"/>
</dbReference>
<gene>
    <name evidence="3" type="ORF">WHR41_00513</name>
</gene>
<dbReference type="RefSeq" id="XP_069233576.1">
    <property type="nucleotide sequence ID" value="XM_069369119.1"/>
</dbReference>
<feature type="transmembrane region" description="Helical" evidence="2">
    <location>
        <begin position="88"/>
        <end position="106"/>
    </location>
</feature>
<sequence length="588" mass="66456">MQINPLGRNWGSLVNWDGLGKLYAGVTIAWTVALLAGIICLVWYRRSPFVRIRNLPIAITSTFFLHIYLVKILLAYTTNGHFLCSAEFWIMSIYLPFGIALFQANVTQLRSVAEQQECLLLRQTSHNGTPALASQSWFRRVLQSGSRLTQAQKSYIFIAIGMIIQLIVTSAIYATSPTLQGDWSSYGQIPFNKGQVKCRKTVEWVPSAFWQLFWTWIYGPYELYRIRHIRDAHRWRLQTILCIVSGLPGSPLWIASVFSKAFKPVNPWFVPPMWLAPGIIVMQFATVFFPIFEIFEQRNSMLKRVDSFSSTGSTLRATSFISEKGDRRQPRTSTSDLFDELNSASVGRLYSMLALERALIVNPTPLLHYAAKKDFTAENIVFLTSVRDWRQAWASAPRNPDTGKVTEDAQVRLFKMAVEIFAESVDEKTADFPINIEGHMRKELARIFSPDVLNGLSGFAVRKIRDRAPPSLYSTPPATPWADQKKAGSVTTTVTATPPSSADTTFGSLSSNNSAVKMVMSESKPYRLEDRPDLSPQTNGRGIDIPGFDEHVFDEAESSIKYLVLTNTWRKFVELREKDEEGGFDFGF</sequence>
<keyword evidence="4" id="KW-1185">Reference proteome</keyword>
<organism evidence="3 4">
    <name type="scientific">Cladosporium halotolerans</name>
    <dbReference type="NCBI Taxonomy" id="1052096"/>
    <lineage>
        <taxon>Eukaryota</taxon>
        <taxon>Fungi</taxon>
        <taxon>Dikarya</taxon>
        <taxon>Ascomycota</taxon>
        <taxon>Pezizomycotina</taxon>
        <taxon>Dothideomycetes</taxon>
        <taxon>Dothideomycetidae</taxon>
        <taxon>Cladosporiales</taxon>
        <taxon>Cladosporiaceae</taxon>
        <taxon>Cladosporium</taxon>
    </lineage>
</organism>
<feature type="transmembrane region" description="Helical" evidence="2">
    <location>
        <begin position="22"/>
        <end position="44"/>
    </location>
</feature>
<feature type="transmembrane region" description="Helical" evidence="2">
    <location>
        <begin position="235"/>
        <end position="254"/>
    </location>
</feature>
<evidence type="ECO:0000256" key="2">
    <source>
        <dbReference type="SAM" id="Phobius"/>
    </source>
</evidence>
<dbReference type="Proteomes" id="UP000803884">
    <property type="component" value="Unassembled WGS sequence"/>
</dbReference>
<feature type="transmembrane region" description="Helical" evidence="2">
    <location>
        <begin position="274"/>
        <end position="295"/>
    </location>
</feature>
<dbReference type="SUPFAM" id="SSF48097">
    <property type="entry name" value="Regulator of G-protein signaling, RGS"/>
    <property type="match status" value="1"/>
</dbReference>
<feature type="transmembrane region" description="Helical" evidence="2">
    <location>
        <begin position="56"/>
        <end position="76"/>
    </location>
</feature>
<comment type="caution">
    <text evidence="3">The sequence shown here is derived from an EMBL/GenBank/DDBJ whole genome shotgun (WGS) entry which is preliminary data.</text>
</comment>